<evidence type="ECO:0000313" key="3">
    <source>
        <dbReference type="EMBL" id="JAG41953.1"/>
    </source>
</evidence>
<gene>
    <name evidence="3" type="primary">TY3B-G_16</name>
    <name evidence="4" type="synonym">TY3B-G_2</name>
    <name evidence="3" type="ORF">CM83_97486</name>
    <name evidence="4" type="ORF">CM83_97489</name>
</gene>
<dbReference type="InterPro" id="IPR050951">
    <property type="entry name" value="Retrovirus_Pol_polyprotein"/>
</dbReference>
<evidence type="ECO:0000256" key="1">
    <source>
        <dbReference type="ARBA" id="ARBA00012493"/>
    </source>
</evidence>
<reference evidence="3" key="1">
    <citation type="journal article" date="2014" name="PLoS ONE">
        <title>Transcriptome-Based Identification of ABC Transporters in the Western Tarnished Plant Bug Lygus hesperus.</title>
        <authorList>
            <person name="Hull J.J."/>
            <person name="Chaney K."/>
            <person name="Geib S.M."/>
            <person name="Fabrick J.A."/>
            <person name="Brent C.S."/>
            <person name="Walsh D."/>
            <person name="Lavine L.C."/>
        </authorList>
    </citation>
    <scope>NUCLEOTIDE SEQUENCE</scope>
</reference>
<name>A0A0A9ZEY2_LYGHE</name>
<dbReference type="PANTHER" id="PTHR37984:SF5">
    <property type="entry name" value="PROTEIN NYNRIN-LIKE"/>
    <property type="match status" value="1"/>
</dbReference>
<dbReference type="Pfam" id="PF17921">
    <property type="entry name" value="Integrase_H2C2"/>
    <property type="match status" value="1"/>
</dbReference>
<dbReference type="InterPro" id="IPR036397">
    <property type="entry name" value="RNaseH_sf"/>
</dbReference>
<dbReference type="EMBL" id="GBHO01001649">
    <property type="protein sequence ID" value="JAG41955.1"/>
    <property type="molecule type" value="Transcribed_RNA"/>
</dbReference>
<dbReference type="Gene3D" id="1.10.340.70">
    <property type="match status" value="1"/>
</dbReference>
<protein>
    <recommendedName>
        <fullName evidence="1">RNA-directed DNA polymerase</fullName>
        <ecNumber evidence="1">2.7.7.49</ecNumber>
    </recommendedName>
</protein>
<feature type="domain" description="Integrase catalytic" evidence="2">
    <location>
        <begin position="189"/>
        <end position="346"/>
    </location>
</feature>
<feature type="non-terminal residue" evidence="3">
    <location>
        <position position="1"/>
    </location>
</feature>
<dbReference type="InterPro" id="IPR001584">
    <property type="entry name" value="Integrase_cat-core"/>
</dbReference>
<organism evidence="3">
    <name type="scientific">Lygus hesperus</name>
    <name type="common">Western plant bug</name>
    <dbReference type="NCBI Taxonomy" id="30085"/>
    <lineage>
        <taxon>Eukaryota</taxon>
        <taxon>Metazoa</taxon>
        <taxon>Ecdysozoa</taxon>
        <taxon>Arthropoda</taxon>
        <taxon>Hexapoda</taxon>
        <taxon>Insecta</taxon>
        <taxon>Pterygota</taxon>
        <taxon>Neoptera</taxon>
        <taxon>Paraneoptera</taxon>
        <taxon>Hemiptera</taxon>
        <taxon>Heteroptera</taxon>
        <taxon>Panheteroptera</taxon>
        <taxon>Cimicomorpha</taxon>
        <taxon>Miridae</taxon>
        <taxon>Mirini</taxon>
        <taxon>Lygus</taxon>
    </lineage>
</organism>
<dbReference type="PANTHER" id="PTHR37984">
    <property type="entry name" value="PROTEIN CBG26694"/>
    <property type="match status" value="1"/>
</dbReference>
<dbReference type="AlphaFoldDB" id="A0A0A9ZEY2"/>
<accession>A0A0A9ZEY2</accession>
<reference evidence="3" key="2">
    <citation type="submission" date="2014-07" db="EMBL/GenBank/DDBJ databases">
        <authorList>
            <person name="Hull J."/>
        </authorList>
    </citation>
    <scope>NUCLEOTIDE SEQUENCE</scope>
</reference>
<dbReference type="GO" id="GO:0003676">
    <property type="term" value="F:nucleic acid binding"/>
    <property type="evidence" value="ECO:0007669"/>
    <property type="project" value="InterPro"/>
</dbReference>
<dbReference type="EC" id="2.7.7.49" evidence="1"/>
<dbReference type="EMBL" id="GBHO01001651">
    <property type="protein sequence ID" value="JAG41953.1"/>
    <property type="molecule type" value="Transcribed_RNA"/>
</dbReference>
<dbReference type="Pfam" id="PF00665">
    <property type="entry name" value="rve"/>
    <property type="match status" value="1"/>
</dbReference>
<dbReference type="InterPro" id="IPR041588">
    <property type="entry name" value="Integrase_H2C2"/>
</dbReference>
<proteinExistence type="predicted"/>
<dbReference type="PROSITE" id="PS50994">
    <property type="entry name" value="INTEGRASE"/>
    <property type="match status" value="1"/>
</dbReference>
<dbReference type="InterPro" id="IPR012337">
    <property type="entry name" value="RNaseH-like_sf"/>
</dbReference>
<dbReference type="GO" id="GO:0015074">
    <property type="term" value="P:DNA integration"/>
    <property type="evidence" value="ECO:0007669"/>
    <property type="project" value="InterPro"/>
</dbReference>
<dbReference type="GO" id="GO:0003964">
    <property type="term" value="F:RNA-directed DNA polymerase activity"/>
    <property type="evidence" value="ECO:0007669"/>
    <property type="project" value="UniProtKB-EC"/>
</dbReference>
<dbReference type="Gene3D" id="3.30.420.10">
    <property type="entry name" value="Ribonuclease H-like superfamily/Ribonuclease H"/>
    <property type="match status" value="1"/>
</dbReference>
<dbReference type="SUPFAM" id="SSF53098">
    <property type="entry name" value="Ribonuclease H-like"/>
    <property type="match status" value="1"/>
</dbReference>
<evidence type="ECO:0000313" key="4">
    <source>
        <dbReference type="EMBL" id="JAG41955.1"/>
    </source>
</evidence>
<sequence length="466" mass="53634">IVKLSSFDFIMHFVKGKLNSIADFLTRSPDSETQQPISGSVLFESQTDRRDISESKNESLNILQEYPAFFTNLEQHQMEDSEIRAKIESIKQGERLENLELRNNILYFCPPNKPSKIWLPKQMLDLVFHFYHDSVLGAHFGQQRTLSRITQKFYHPSLNNIVRQKIQGCLVCQRSKHNNVTYGHLSSYAYDHPLSGLFIDVCVFPRSRKGFKFLLVCVDAFSSFTILIPLKKQTTATILDALNTHIFSKFGYCKNLISDNASVFTSHQFKQYLLSHGINMKYLPPHYPNPNVAERMIKNVKAAITAYHAEHQTDWDVNIEYFQLALNSVTHSTTRFSPAKLFLGHDIQNPLNLAWDIETDQLNATDVEAAWKAAYQNIQTARQIREKYYNKKHKDLRLQIGDLVLIKTYIISSAPDAISAKIAFKYTKPYKVTAILSPVTYELVSTEDPTDRKVQHISQLKRYVGT</sequence>
<evidence type="ECO:0000259" key="2">
    <source>
        <dbReference type="PROSITE" id="PS50994"/>
    </source>
</evidence>